<gene>
    <name evidence="2" type="ORF">NBRC3257_1587</name>
</gene>
<keyword evidence="3" id="KW-1185">Reference proteome</keyword>
<organism evidence="2 3">
    <name type="scientific">Gluconobacter thailandicus NBRC 3257</name>
    <dbReference type="NCBI Taxonomy" id="1381097"/>
    <lineage>
        <taxon>Bacteria</taxon>
        <taxon>Pseudomonadati</taxon>
        <taxon>Pseudomonadota</taxon>
        <taxon>Alphaproteobacteria</taxon>
        <taxon>Acetobacterales</taxon>
        <taxon>Acetobacteraceae</taxon>
        <taxon>Gluconobacter</taxon>
    </lineage>
</organism>
<name>A0ABQ0IWK5_GLUTH</name>
<feature type="compositionally biased region" description="Low complexity" evidence="1">
    <location>
        <begin position="282"/>
        <end position="293"/>
    </location>
</feature>
<evidence type="ECO:0000313" key="2">
    <source>
        <dbReference type="EMBL" id="GAD26588.1"/>
    </source>
</evidence>
<reference evidence="2 3" key="1">
    <citation type="submission" date="2013-08" db="EMBL/GenBank/DDBJ databases">
        <title>Gluconobacter thailandicus NBRC 3257 whole genome sequence.</title>
        <authorList>
            <person name="Matsutani M."/>
            <person name="Yakushi T."/>
            <person name="Matsushita K."/>
        </authorList>
    </citation>
    <scope>NUCLEOTIDE SEQUENCE [LARGE SCALE GENOMIC DNA]</scope>
    <source>
        <strain evidence="2 3">NBRC 3257</strain>
    </source>
</reference>
<feature type="region of interest" description="Disordered" evidence="1">
    <location>
        <begin position="272"/>
        <end position="357"/>
    </location>
</feature>
<comment type="caution">
    <text evidence="2">The sequence shown here is derived from an EMBL/GenBank/DDBJ whole genome shotgun (WGS) entry which is preliminary data.</text>
</comment>
<dbReference type="RefSeq" id="WP_007283097.1">
    <property type="nucleotide sequence ID" value="NZ_BASM01000019.1"/>
</dbReference>
<evidence type="ECO:0000313" key="3">
    <source>
        <dbReference type="Proteomes" id="UP000018209"/>
    </source>
</evidence>
<evidence type="ECO:0000256" key="1">
    <source>
        <dbReference type="SAM" id="MobiDB-lite"/>
    </source>
</evidence>
<accession>A0ABQ0IWK5</accession>
<dbReference type="Proteomes" id="UP000018209">
    <property type="component" value="Unassembled WGS sequence"/>
</dbReference>
<sequence length="357" mass="38721">MTASLLDGIEIDDSPAGALYPGWTAIDRQPVIGQFEVVVFQDAASRRQACWWVQEGLYKGSHVLALPPTVQNDLLTAMDPLFWPLAEGVLGGDIRDDARTFRTDLPETAFRELAGSWLGRHAPHAVFIAAGHADSGEALTCPDGKPVAEGRMKALLSAKRSGGTLIVSSPFSALPVRAQIEMKLGSSATAYRFHDETENAVFYLVWDESAPDRRPSFYYPKGPLLISDSPAGPLFPGWILEWYARHSDHADAIRSARPFLPEDFGVGQASSLRAPKTTQDEPAVSPPASVAAAQHEQSAGTPLDTKPEALQEVPEPVKAPQRSFLPELPLDPAPVLQSPPKKGLFGRLKTLLGRHDR</sequence>
<protein>
    <submittedName>
        <fullName evidence="2">Uncharacterized protein</fullName>
    </submittedName>
</protein>
<proteinExistence type="predicted"/>
<dbReference type="EMBL" id="BASM01000019">
    <property type="protein sequence ID" value="GAD26588.1"/>
    <property type="molecule type" value="Genomic_DNA"/>
</dbReference>